<dbReference type="InterPro" id="IPR002938">
    <property type="entry name" value="FAD-bd"/>
</dbReference>
<dbReference type="EMBL" id="CP015118">
    <property type="protein sequence ID" value="ARN24023.1"/>
    <property type="molecule type" value="Genomic_DNA"/>
</dbReference>
<dbReference type="Gene3D" id="3.50.50.60">
    <property type="entry name" value="FAD/NAD(P)-binding domain"/>
    <property type="match status" value="2"/>
</dbReference>
<dbReference type="AlphaFoldDB" id="A0A1W6LIH0"/>
<dbReference type="GO" id="GO:0071949">
    <property type="term" value="F:FAD binding"/>
    <property type="evidence" value="ECO:0007669"/>
    <property type="project" value="InterPro"/>
</dbReference>
<dbReference type="STRING" id="946333.A4W93_23635"/>
<dbReference type="PANTHER" id="PTHR43876:SF7">
    <property type="entry name" value="UBIQUINONE BIOSYNTHESIS MONOOXYGENASE COQ6, MITOCHONDRIAL"/>
    <property type="match status" value="1"/>
</dbReference>
<keyword evidence="2" id="KW-1185">Reference proteome</keyword>
<proteinExistence type="predicted"/>
<dbReference type="PRINTS" id="PR00420">
    <property type="entry name" value="RNGMNOXGNASE"/>
</dbReference>
<dbReference type="SUPFAM" id="SSF51905">
    <property type="entry name" value="FAD/NAD(P)-binding domain"/>
    <property type="match status" value="1"/>
</dbReference>
<gene>
    <name evidence="1" type="ORF">A4W93_23635</name>
</gene>
<accession>A0A1W6LIH0</accession>
<name>A0A1W6LIH0_9BURK</name>
<reference evidence="1 2" key="1">
    <citation type="submission" date="2016-04" db="EMBL/GenBank/DDBJ databases">
        <title>Complete genome sequence of natural rubber-degrading, novel Gram-negative bacterium, Rhizobacter gummiphilus strain NS21.</title>
        <authorList>
            <person name="Tabata M."/>
            <person name="Kasai D."/>
            <person name="Fukuda M."/>
        </authorList>
    </citation>
    <scope>NUCLEOTIDE SEQUENCE [LARGE SCALE GENOMIC DNA]</scope>
    <source>
        <strain evidence="1 2">NS21</strain>
    </source>
</reference>
<dbReference type="RefSeq" id="WP_085754302.1">
    <property type="nucleotide sequence ID" value="NZ_BSPR01000018.1"/>
</dbReference>
<sequence length="367" mass="39542">MKRHDVCVRGAGIVGRSLALSLARLGLRVALVAEPAAPARPDVRAYALNAASVDLLRGLKVWDALPAHAATAVHEMHVEGDATGVIEFSAWQQQVAELAWITDAALLEQALEAAVRYAPHVTVVGAPVEADLTAVCEGKASAGRDELGVVFERQDYGHRAIAARLSTTEDHRHVARQWFRSPDILALLPFDAPSPGRGYALVWSLPEARAQELLALDPATFEAALNEATQGDAGVLALTGERASWPLMIARANAWSGPGWVLLGDAAHVVHPLSGQGLNLGLADVAALTQVISTRESWRPVGDARLLRRYERARDLPTRAMGRLTDGLLHLFAGPQAPLRELRNRGMGLVNQLPPLKRWLTARALDF</sequence>
<protein>
    <submittedName>
        <fullName evidence="1">2-octaprenyl-3-methyl-6-methoxy-1,4-benzoquinol hydroxylase</fullName>
    </submittedName>
</protein>
<evidence type="ECO:0000313" key="2">
    <source>
        <dbReference type="Proteomes" id="UP000193427"/>
    </source>
</evidence>
<evidence type="ECO:0000313" key="1">
    <source>
        <dbReference type="EMBL" id="ARN24023.1"/>
    </source>
</evidence>
<dbReference type="Gene3D" id="3.30.9.10">
    <property type="entry name" value="D-Amino Acid Oxidase, subunit A, domain 2"/>
    <property type="match status" value="1"/>
</dbReference>
<dbReference type="OrthoDB" id="9769565at2"/>
<dbReference type="PANTHER" id="PTHR43876">
    <property type="entry name" value="UBIQUINONE BIOSYNTHESIS MONOOXYGENASE COQ6, MITOCHONDRIAL"/>
    <property type="match status" value="1"/>
</dbReference>
<dbReference type="Proteomes" id="UP000193427">
    <property type="component" value="Chromosome"/>
</dbReference>
<dbReference type="KEGG" id="rgu:A4W93_23635"/>
<dbReference type="InterPro" id="IPR036188">
    <property type="entry name" value="FAD/NAD-bd_sf"/>
</dbReference>
<organism evidence="1 2">
    <name type="scientific">Piscinibacter gummiphilus</name>
    <dbReference type="NCBI Taxonomy" id="946333"/>
    <lineage>
        <taxon>Bacteria</taxon>
        <taxon>Pseudomonadati</taxon>
        <taxon>Pseudomonadota</taxon>
        <taxon>Betaproteobacteria</taxon>
        <taxon>Burkholderiales</taxon>
        <taxon>Sphaerotilaceae</taxon>
        <taxon>Piscinibacter</taxon>
    </lineage>
</organism>
<dbReference type="InterPro" id="IPR051205">
    <property type="entry name" value="UbiH/COQ6_monooxygenase"/>
</dbReference>
<dbReference type="Pfam" id="PF01494">
    <property type="entry name" value="FAD_binding_3"/>
    <property type="match status" value="2"/>
</dbReference>